<proteinExistence type="predicted"/>
<reference evidence="2" key="1">
    <citation type="submission" date="2023-03" db="EMBL/GenBank/DDBJ databases">
        <title>Massive genome expansion in bonnet fungi (Mycena s.s.) driven by repeated elements and novel gene families across ecological guilds.</title>
        <authorList>
            <consortium name="Lawrence Berkeley National Laboratory"/>
            <person name="Harder C.B."/>
            <person name="Miyauchi S."/>
            <person name="Viragh M."/>
            <person name="Kuo A."/>
            <person name="Thoen E."/>
            <person name="Andreopoulos B."/>
            <person name="Lu D."/>
            <person name="Skrede I."/>
            <person name="Drula E."/>
            <person name="Henrissat B."/>
            <person name="Morin E."/>
            <person name="Kohler A."/>
            <person name="Barry K."/>
            <person name="LaButti K."/>
            <person name="Morin E."/>
            <person name="Salamov A."/>
            <person name="Lipzen A."/>
            <person name="Mereny Z."/>
            <person name="Hegedus B."/>
            <person name="Baldrian P."/>
            <person name="Stursova M."/>
            <person name="Weitz H."/>
            <person name="Taylor A."/>
            <person name="Grigoriev I.V."/>
            <person name="Nagy L.G."/>
            <person name="Martin F."/>
            <person name="Kauserud H."/>
        </authorList>
    </citation>
    <scope>NUCLEOTIDE SEQUENCE</scope>
    <source>
        <strain evidence="2">9144</strain>
    </source>
</reference>
<keyword evidence="3" id="KW-1185">Reference proteome</keyword>
<evidence type="ECO:0000313" key="3">
    <source>
        <dbReference type="Proteomes" id="UP001219525"/>
    </source>
</evidence>
<dbReference type="AlphaFoldDB" id="A0AAD6UN26"/>
<gene>
    <name evidence="2" type="ORF">GGX14DRAFT_603531</name>
</gene>
<protein>
    <submittedName>
        <fullName evidence="2">Uncharacterized protein</fullName>
    </submittedName>
</protein>
<comment type="caution">
    <text evidence="2">The sequence shown here is derived from an EMBL/GenBank/DDBJ whole genome shotgun (WGS) entry which is preliminary data.</text>
</comment>
<evidence type="ECO:0000256" key="1">
    <source>
        <dbReference type="SAM" id="MobiDB-lite"/>
    </source>
</evidence>
<dbReference type="EMBL" id="JARJCW010000143">
    <property type="protein sequence ID" value="KAJ7190765.1"/>
    <property type="molecule type" value="Genomic_DNA"/>
</dbReference>
<sequence>MTSPCPESLQLHAHYDRTTTVTTPLPLPTRAIIPGPKPKLASATTTQRVQVAVSHHSLLLAYRRSLWPLPALDADFWDRDEAASPAALRKLLLLGTASIHRMLDDLLDGLSPAPTESETLRAVLQSAWTIQAALVAIGHRGALHPWPGAGAGPPPDLPGSWAIFVGAHVSTSAEHGFIRFKPHFDRIFLCLAQAGARALPRRPRPSLGIRLKRRLSTKSKDTLLERRPKRHRRAPFGDATNQTSVSGQRLYGWDENNIITVLELIKPLANLKDDAVKIKTEDTGSDLVLLAPASAAVPVPSVPRILMQVGFVLNHS</sequence>
<accession>A0AAD6UN26</accession>
<feature type="region of interest" description="Disordered" evidence="1">
    <location>
        <begin position="220"/>
        <end position="241"/>
    </location>
</feature>
<name>A0AAD6UN26_9AGAR</name>
<evidence type="ECO:0000313" key="2">
    <source>
        <dbReference type="EMBL" id="KAJ7190765.1"/>
    </source>
</evidence>
<organism evidence="2 3">
    <name type="scientific">Mycena pura</name>
    <dbReference type="NCBI Taxonomy" id="153505"/>
    <lineage>
        <taxon>Eukaryota</taxon>
        <taxon>Fungi</taxon>
        <taxon>Dikarya</taxon>
        <taxon>Basidiomycota</taxon>
        <taxon>Agaricomycotina</taxon>
        <taxon>Agaricomycetes</taxon>
        <taxon>Agaricomycetidae</taxon>
        <taxon>Agaricales</taxon>
        <taxon>Marasmiineae</taxon>
        <taxon>Mycenaceae</taxon>
        <taxon>Mycena</taxon>
    </lineage>
</organism>
<dbReference type="Proteomes" id="UP001219525">
    <property type="component" value="Unassembled WGS sequence"/>
</dbReference>